<keyword evidence="5 8" id="KW-0648">Protein biosynthesis</keyword>
<comment type="subunit">
    <text evidence="8">Homodecamer; pentamer of dimers. Binds only one seryl-tRNA(Sec) per dimer.</text>
</comment>
<keyword evidence="12" id="KW-1185">Reference proteome</keyword>
<evidence type="ECO:0000256" key="9">
    <source>
        <dbReference type="PIRSR" id="PIRSR618319-50"/>
    </source>
</evidence>
<dbReference type="PANTHER" id="PTHR32328:SF0">
    <property type="entry name" value="L-SERYL-TRNA(SEC) SELENIUM TRANSFERASE"/>
    <property type="match status" value="1"/>
</dbReference>
<dbReference type="InterPro" id="IPR025862">
    <property type="entry name" value="SelA_trans_N_dom"/>
</dbReference>
<dbReference type="RefSeq" id="WP_173632208.1">
    <property type="nucleotide sequence ID" value="NZ_CP054212.1"/>
</dbReference>
<comment type="pathway">
    <text evidence="8">Aminoacyl-tRNA biosynthesis; selenocysteinyl-tRNA(Sec) biosynthesis; selenocysteinyl-tRNA(Sec) from L-seryl-tRNA(Sec) (bacterial route): step 1/1.</text>
</comment>
<comment type="function">
    <text evidence="8">Converts seryl-tRNA(Sec) to selenocysteinyl-tRNA(Sec) required for selenoprotein biosynthesis.</text>
</comment>
<evidence type="ECO:0000256" key="4">
    <source>
        <dbReference type="ARBA" id="ARBA00022898"/>
    </source>
</evidence>
<comment type="subcellular location">
    <subcellularLocation>
        <location evidence="8">Cytoplasm</location>
    </subcellularLocation>
</comment>
<keyword evidence="6 8" id="KW-0711">Selenium</keyword>
<feature type="modified residue" description="N6-(pyridoxal phosphate)lysine" evidence="8 9">
    <location>
        <position position="291"/>
    </location>
</feature>
<evidence type="ECO:0000256" key="3">
    <source>
        <dbReference type="ARBA" id="ARBA00022679"/>
    </source>
</evidence>
<dbReference type="PANTHER" id="PTHR32328">
    <property type="entry name" value="L-SERYL-TRNA(SEC) SELENIUM TRANSFERASE"/>
    <property type="match status" value="1"/>
</dbReference>
<evidence type="ECO:0000256" key="5">
    <source>
        <dbReference type="ARBA" id="ARBA00022917"/>
    </source>
</evidence>
<dbReference type="NCBIfam" id="TIGR00474">
    <property type="entry name" value="selA"/>
    <property type="match status" value="1"/>
</dbReference>
<dbReference type="SUPFAM" id="SSF53383">
    <property type="entry name" value="PLP-dependent transferases"/>
    <property type="match status" value="1"/>
</dbReference>
<evidence type="ECO:0000256" key="7">
    <source>
        <dbReference type="ARBA" id="ARBA00044507"/>
    </source>
</evidence>
<evidence type="ECO:0000256" key="2">
    <source>
        <dbReference type="ARBA" id="ARBA00022490"/>
    </source>
</evidence>
<dbReference type="InterPro" id="IPR015424">
    <property type="entry name" value="PyrdxlP-dep_Trfase"/>
</dbReference>
<dbReference type="HAMAP" id="MF_00423">
    <property type="entry name" value="SelA"/>
    <property type="match status" value="1"/>
</dbReference>
<evidence type="ECO:0000313" key="12">
    <source>
        <dbReference type="Proteomes" id="UP000505325"/>
    </source>
</evidence>
<dbReference type="EC" id="2.9.1.1" evidence="8"/>
<accession>A0A6M8U6G1</accession>
<organism evidence="11 12">
    <name type="scientific">Paramixta manurensis</name>
    <dbReference type="NCBI Taxonomy" id="2740817"/>
    <lineage>
        <taxon>Bacteria</taxon>
        <taxon>Pseudomonadati</taxon>
        <taxon>Pseudomonadota</taxon>
        <taxon>Gammaproteobacteria</taxon>
        <taxon>Enterobacterales</taxon>
        <taxon>Erwiniaceae</taxon>
        <taxon>Paramixta</taxon>
    </lineage>
</organism>
<dbReference type="UniPathway" id="UPA00906">
    <property type="reaction ID" value="UER00896"/>
</dbReference>
<proteinExistence type="inferred from homology"/>
<dbReference type="Pfam" id="PF03841">
    <property type="entry name" value="SelA"/>
    <property type="match status" value="1"/>
</dbReference>
<evidence type="ECO:0000313" key="11">
    <source>
        <dbReference type="EMBL" id="QKJ85084.1"/>
    </source>
</evidence>
<keyword evidence="3 8" id="KW-0808">Transferase</keyword>
<reference evidence="11 12" key="1">
    <citation type="submission" date="2020-06" db="EMBL/GenBank/DDBJ databases">
        <title>Genome sequence of Paramixta manurensis strain PD-1.</title>
        <authorList>
            <person name="Lee C.W."/>
            <person name="Kim J."/>
        </authorList>
    </citation>
    <scope>NUCLEOTIDE SEQUENCE [LARGE SCALE GENOMIC DNA]</scope>
    <source>
        <strain evidence="11 12">PD-1</strain>
    </source>
</reference>
<dbReference type="InterPro" id="IPR004534">
    <property type="entry name" value="SelA_trans"/>
</dbReference>
<feature type="domain" description="L-seryl-tRNA selenium transferase N-terminal" evidence="10">
    <location>
        <begin position="5"/>
        <end position="44"/>
    </location>
</feature>
<dbReference type="Proteomes" id="UP000505325">
    <property type="component" value="Chromosome"/>
</dbReference>
<evidence type="ECO:0000256" key="8">
    <source>
        <dbReference type="HAMAP-Rule" id="MF_00423"/>
    </source>
</evidence>
<keyword evidence="4 8" id="KW-0663">Pyridoxal phosphate</keyword>
<gene>
    <name evidence="8" type="primary">selA</name>
    <name evidence="11" type="ORF">PMPD1_0097</name>
</gene>
<evidence type="ECO:0000256" key="6">
    <source>
        <dbReference type="ARBA" id="ARBA00023266"/>
    </source>
</evidence>
<dbReference type="InterPro" id="IPR018319">
    <property type="entry name" value="SelA-like"/>
</dbReference>
<dbReference type="InterPro" id="IPR015421">
    <property type="entry name" value="PyrdxlP-dep_Trfase_major"/>
</dbReference>
<evidence type="ECO:0000256" key="1">
    <source>
        <dbReference type="ARBA" id="ARBA00001933"/>
    </source>
</evidence>
<dbReference type="GO" id="GO:0005737">
    <property type="term" value="C:cytoplasm"/>
    <property type="evidence" value="ECO:0007669"/>
    <property type="project" value="UniProtKB-SubCell"/>
</dbReference>
<dbReference type="KEGG" id="pmak:PMPD1_0097"/>
<dbReference type="Gene3D" id="3.40.640.10">
    <property type="entry name" value="Type I PLP-dependent aspartate aminotransferase-like (Major domain)"/>
    <property type="match status" value="1"/>
</dbReference>
<comment type="cofactor">
    <cofactor evidence="1 8 9">
        <name>pyridoxal 5'-phosphate</name>
        <dbReference type="ChEBI" id="CHEBI:597326"/>
    </cofactor>
</comment>
<name>A0A6M8U6G1_9GAMM</name>
<dbReference type="EMBL" id="CP054212">
    <property type="protein sequence ID" value="QKJ85084.1"/>
    <property type="molecule type" value="Genomic_DNA"/>
</dbReference>
<dbReference type="GO" id="GO:0001717">
    <property type="term" value="P:conversion of seryl-tRNAsec to selenocys-tRNAsec"/>
    <property type="evidence" value="ECO:0007669"/>
    <property type="project" value="UniProtKB-UniRule"/>
</dbReference>
<evidence type="ECO:0000259" key="10">
    <source>
        <dbReference type="Pfam" id="PF12390"/>
    </source>
</evidence>
<dbReference type="Gene3D" id="3.90.1150.180">
    <property type="match status" value="1"/>
</dbReference>
<comment type="catalytic activity">
    <reaction evidence="8">
        <text>L-seryl-tRNA(Sec) + selenophosphate + H(+) = L-selenocysteinyl-tRNA(Sec) + phosphate</text>
        <dbReference type="Rhea" id="RHEA:22728"/>
        <dbReference type="Rhea" id="RHEA-COMP:9742"/>
        <dbReference type="Rhea" id="RHEA-COMP:9743"/>
        <dbReference type="ChEBI" id="CHEBI:15378"/>
        <dbReference type="ChEBI" id="CHEBI:16144"/>
        <dbReference type="ChEBI" id="CHEBI:43474"/>
        <dbReference type="ChEBI" id="CHEBI:78533"/>
        <dbReference type="ChEBI" id="CHEBI:78573"/>
        <dbReference type="EC" id="2.9.1.1"/>
    </reaction>
</comment>
<dbReference type="GO" id="GO:0001514">
    <property type="term" value="P:selenocysteine incorporation"/>
    <property type="evidence" value="ECO:0007669"/>
    <property type="project" value="UniProtKB-UniRule"/>
</dbReference>
<comment type="similarity">
    <text evidence="7 8">Belongs to the SelA family.</text>
</comment>
<dbReference type="FunFam" id="3.40.640.10:FF:000028">
    <property type="entry name" value="L-seryl-tRNA(Sec) selenium transferase"/>
    <property type="match status" value="1"/>
</dbReference>
<dbReference type="AlphaFoldDB" id="A0A6M8U6G1"/>
<protein>
    <recommendedName>
        <fullName evidence="8">L-seryl-tRNA(Sec) selenium transferase</fullName>
        <ecNumber evidence="8">2.9.1.1</ecNumber>
    </recommendedName>
    <alternativeName>
        <fullName evidence="8">Selenocysteine synthase</fullName>
        <shortName evidence="8">Sec synthase</shortName>
    </alternativeName>
    <alternativeName>
        <fullName evidence="8">Selenocysteinyl-tRNA(Sec) synthase</fullName>
    </alternativeName>
</protein>
<dbReference type="Pfam" id="PF12390">
    <property type="entry name" value="Se-cys_synth_N"/>
    <property type="match status" value="1"/>
</dbReference>
<sequence>MNTLFSQLPSIDGLLREPALQALTAQYGHQFVTHTLRQMQEDARTAILKEGALPKWHPAWAQQAATRLAAQQQSALRPVFNLTGTVLHTNLGRAPLAESAIEAVSTVMRGAVTLEYALDEAERGHRDRALASLLCELTGAEDACIVNNNAAAVLLMLAALAPGKEVVVSRGELVEIGGAFRIPDVMRQAGCQLVEVGTTNRTHLKDYRQALSDNSGLLMKVHTSNYQIAGFTKTVDEAELVALGNQVGLPVVTDLGSGSLLDLRQYQLPAEPMPQSLIAAGVSLVSFSGDKLLGGPQAGIIVGKKALIAKLQQHPLKRALRVDKMTLAALEATLKLYRQPELLRQNLPTLRLLTRPAQEMLCQAERLLPQLQPAYDAHFSLEIAPCWSQIGSGSLPVDRLPGYAITFRAKDGRGSTLNALAQRWRRLAMPVIGRIQEQRLWLDLRCLEDETRFVQTLTS</sequence>
<keyword evidence="2 8" id="KW-0963">Cytoplasm</keyword>
<dbReference type="GO" id="GO:0004125">
    <property type="term" value="F:L-seryl-tRNA(Sec) selenium transferase activity"/>
    <property type="evidence" value="ECO:0007669"/>
    <property type="project" value="UniProtKB-UniRule"/>
</dbReference>